<dbReference type="CDD" id="cd06587">
    <property type="entry name" value="VOC"/>
    <property type="match status" value="1"/>
</dbReference>
<dbReference type="PANTHER" id="PTHR21366">
    <property type="entry name" value="GLYOXALASE FAMILY PROTEIN"/>
    <property type="match status" value="1"/>
</dbReference>
<keyword evidence="2" id="KW-0223">Dioxygenase</keyword>
<protein>
    <submittedName>
        <fullName evidence="2">Catechol 2,3-dioxygenase</fullName>
    </submittedName>
</protein>
<dbReference type="EMBL" id="FORH01000004">
    <property type="protein sequence ID" value="SFJ53383.1"/>
    <property type="molecule type" value="Genomic_DNA"/>
</dbReference>
<dbReference type="InterPro" id="IPR004360">
    <property type="entry name" value="Glyas_Fos-R_dOase_dom"/>
</dbReference>
<dbReference type="InterPro" id="IPR037523">
    <property type="entry name" value="VOC_core"/>
</dbReference>
<dbReference type="Gene3D" id="3.10.180.10">
    <property type="entry name" value="2,3-Dihydroxybiphenyl 1,2-Dioxygenase, domain 1"/>
    <property type="match status" value="1"/>
</dbReference>
<reference evidence="3" key="1">
    <citation type="submission" date="2016-10" db="EMBL/GenBank/DDBJ databases">
        <authorList>
            <person name="Varghese N."/>
            <person name="Submissions S."/>
        </authorList>
    </citation>
    <scope>NUCLEOTIDE SEQUENCE [LARGE SCALE GENOMIC DNA]</scope>
    <source>
        <strain evidence="3">DSM 26471</strain>
    </source>
</reference>
<dbReference type="Pfam" id="PF00903">
    <property type="entry name" value="Glyoxalase"/>
    <property type="match status" value="1"/>
</dbReference>
<dbReference type="OrthoDB" id="9803142at2"/>
<dbReference type="RefSeq" id="WP_090060858.1">
    <property type="nucleotide sequence ID" value="NZ_FORH01000004.1"/>
</dbReference>
<evidence type="ECO:0000313" key="3">
    <source>
        <dbReference type="Proteomes" id="UP000199630"/>
    </source>
</evidence>
<evidence type="ECO:0000313" key="2">
    <source>
        <dbReference type="EMBL" id="SFJ53383.1"/>
    </source>
</evidence>
<proteinExistence type="predicted"/>
<dbReference type="PANTHER" id="PTHR21366:SF30">
    <property type="entry name" value="BLL2330 PROTEIN"/>
    <property type="match status" value="1"/>
</dbReference>
<dbReference type="PROSITE" id="PS51819">
    <property type="entry name" value="VOC"/>
    <property type="match status" value="1"/>
</dbReference>
<dbReference type="GO" id="GO:0051213">
    <property type="term" value="F:dioxygenase activity"/>
    <property type="evidence" value="ECO:0007669"/>
    <property type="project" value="UniProtKB-KW"/>
</dbReference>
<dbReference type="AlphaFoldDB" id="A0A1I3S3B5"/>
<dbReference type="STRING" id="588602.SAMN04487991_2324"/>
<name>A0A1I3S3B5_9RHOB</name>
<keyword evidence="3" id="KW-1185">Reference proteome</keyword>
<gene>
    <name evidence="2" type="ORF">SAMN04487991_2324</name>
</gene>
<dbReference type="InterPro" id="IPR050383">
    <property type="entry name" value="GlyoxalaseI/FosfomycinResist"/>
</dbReference>
<organism evidence="2 3">
    <name type="scientific">Celeribacter neptunius</name>
    <dbReference type="NCBI Taxonomy" id="588602"/>
    <lineage>
        <taxon>Bacteria</taxon>
        <taxon>Pseudomonadati</taxon>
        <taxon>Pseudomonadota</taxon>
        <taxon>Alphaproteobacteria</taxon>
        <taxon>Rhodobacterales</taxon>
        <taxon>Roseobacteraceae</taxon>
        <taxon>Celeribacter</taxon>
    </lineage>
</organism>
<dbReference type="SUPFAM" id="SSF54593">
    <property type="entry name" value="Glyoxalase/Bleomycin resistance protein/Dihydroxybiphenyl dioxygenase"/>
    <property type="match status" value="1"/>
</dbReference>
<dbReference type="InterPro" id="IPR029068">
    <property type="entry name" value="Glyas_Bleomycin-R_OHBP_Dase"/>
</dbReference>
<sequence length="180" mass="20995">MKVERIHHVAYRCKDAKETVEFYTKMLNMDFILAIAEDQVPSTHEPDPYMHLFLDAGDGNILAFFELPTKPEMGRDENTPIWVQHIAFQVKDRDTLVEFKEHLEANGVEVLGVTDHTIFDSIYFFDPNGHRVELAAPNPEQDKNLERLDAVKWDMLEEWSKTKKAPKHADWLHAKEFEDS</sequence>
<feature type="domain" description="VOC" evidence="1">
    <location>
        <begin position="5"/>
        <end position="137"/>
    </location>
</feature>
<dbReference type="Proteomes" id="UP000199630">
    <property type="component" value="Unassembled WGS sequence"/>
</dbReference>
<evidence type="ECO:0000259" key="1">
    <source>
        <dbReference type="PROSITE" id="PS51819"/>
    </source>
</evidence>
<accession>A0A1I3S3B5</accession>
<keyword evidence="2" id="KW-0560">Oxidoreductase</keyword>